<feature type="region of interest" description="Disordered" evidence="1">
    <location>
        <begin position="156"/>
        <end position="175"/>
    </location>
</feature>
<feature type="region of interest" description="Disordered" evidence="1">
    <location>
        <begin position="123"/>
        <end position="151"/>
    </location>
</feature>
<comment type="caution">
    <text evidence="2">The sequence shown here is derived from an EMBL/GenBank/DDBJ whole genome shotgun (WGS) entry which is preliminary data.</text>
</comment>
<dbReference type="AlphaFoldDB" id="A0A1X2GDW0"/>
<reference evidence="2 3" key="1">
    <citation type="submission" date="2016-07" db="EMBL/GenBank/DDBJ databases">
        <title>Pervasive Adenine N6-methylation of Active Genes in Fungi.</title>
        <authorList>
            <consortium name="DOE Joint Genome Institute"/>
            <person name="Mondo S.J."/>
            <person name="Dannebaum R.O."/>
            <person name="Kuo R.C."/>
            <person name="Labutti K."/>
            <person name="Haridas S."/>
            <person name="Kuo A."/>
            <person name="Salamov A."/>
            <person name="Ahrendt S.R."/>
            <person name="Lipzen A."/>
            <person name="Sullivan W."/>
            <person name="Andreopoulos W.B."/>
            <person name="Clum A."/>
            <person name="Lindquist E."/>
            <person name="Daum C."/>
            <person name="Ramamoorthy G.K."/>
            <person name="Gryganskyi A."/>
            <person name="Culley D."/>
            <person name="Magnuson J.K."/>
            <person name="James T.Y."/>
            <person name="O'Malley M.A."/>
            <person name="Stajich J.E."/>
            <person name="Spatafora J.W."/>
            <person name="Visel A."/>
            <person name="Grigoriev I.V."/>
        </authorList>
    </citation>
    <scope>NUCLEOTIDE SEQUENCE [LARGE SCALE GENOMIC DNA]</scope>
    <source>
        <strain evidence="2 3">NRRL 3301</strain>
    </source>
</reference>
<dbReference type="Proteomes" id="UP000242146">
    <property type="component" value="Unassembled WGS sequence"/>
</dbReference>
<name>A0A1X2GDW0_9FUNG</name>
<evidence type="ECO:0000313" key="3">
    <source>
        <dbReference type="Proteomes" id="UP000242146"/>
    </source>
</evidence>
<dbReference type="EMBL" id="MCGT01000020">
    <property type="protein sequence ID" value="ORX51593.1"/>
    <property type="molecule type" value="Genomic_DNA"/>
</dbReference>
<feature type="region of interest" description="Disordered" evidence="1">
    <location>
        <begin position="1"/>
        <end position="40"/>
    </location>
</feature>
<keyword evidence="3" id="KW-1185">Reference proteome</keyword>
<proteinExistence type="predicted"/>
<feature type="compositionally biased region" description="Low complexity" evidence="1">
    <location>
        <begin position="123"/>
        <end position="150"/>
    </location>
</feature>
<feature type="region of interest" description="Disordered" evidence="1">
    <location>
        <begin position="194"/>
        <end position="221"/>
    </location>
</feature>
<accession>A0A1X2GDW0</accession>
<feature type="compositionally biased region" description="Polar residues" evidence="1">
    <location>
        <begin position="19"/>
        <end position="38"/>
    </location>
</feature>
<gene>
    <name evidence="2" type="ORF">DM01DRAFT_1080760</name>
</gene>
<evidence type="ECO:0000313" key="2">
    <source>
        <dbReference type="EMBL" id="ORX51593.1"/>
    </source>
</evidence>
<dbReference type="STRING" id="101127.A0A1X2GDW0"/>
<feature type="compositionally biased region" description="Polar residues" evidence="1">
    <location>
        <begin position="156"/>
        <end position="168"/>
    </location>
</feature>
<sequence length="343" mass="34741">MYIDGQSLAMDDQEKPASVTPTRGSLSQLASKTVTGSSLDRLRNKGLATASANGKPLSSLASLQKPTVKPASSSLASLASKPTSSSLASLASTTTTKPVASSFSLASKSTAKPTSSLAALASASKPSSLTNTVPSSSLQSLAQKSQGQGKLTSLQNLASKRTSSPSPVSTLTNLATSPTSSLASLASMSSQKKSTGLASLAHRSTPSAPATPTSPALPSLTSLVTPKPAAVPSSPVVAGNLPTHQEPAKTIKYTTISPAPPARLIAPPSTAATFLFQPRHPLASAASDTIAATFSQSIAQSFYCALATKPSNIRVFQFDVPSPDDVALKAQSQRSGAKPTRSN</sequence>
<protein>
    <submittedName>
        <fullName evidence="2">Uncharacterized protein</fullName>
    </submittedName>
</protein>
<feature type="compositionally biased region" description="Low complexity" evidence="1">
    <location>
        <begin position="204"/>
        <end position="221"/>
    </location>
</feature>
<dbReference type="OrthoDB" id="2449404at2759"/>
<organism evidence="2 3">
    <name type="scientific">Hesseltinella vesiculosa</name>
    <dbReference type="NCBI Taxonomy" id="101127"/>
    <lineage>
        <taxon>Eukaryota</taxon>
        <taxon>Fungi</taxon>
        <taxon>Fungi incertae sedis</taxon>
        <taxon>Mucoromycota</taxon>
        <taxon>Mucoromycotina</taxon>
        <taxon>Mucoromycetes</taxon>
        <taxon>Mucorales</taxon>
        <taxon>Cunninghamellaceae</taxon>
        <taxon>Hesseltinella</taxon>
    </lineage>
</organism>
<evidence type="ECO:0000256" key="1">
    <source>
        <dbReference type="SAM" id="MobiDB-lite"/>
    </source>
</evidence>